<sequence length="90" mass="9534">MSTVEFYPDGFWGLHWEAAAPPDDDGDVDGFVLAVMADRRIALANVASPGAVVVGTPAELTALRDALNSDQLGYLLAGVHQQRSGESFES</sequence>
<dbReference type="AlphaFoldDB" id="A0A7W7WIF2"/>
<evidence type="ECO:0000313" key="2">
    <source>
        <dbReference type="Proteomes" id="UP000573327"/>
    </source>
</evidence>
<evidence type="ECO:0000313" key="1">
    <source>
        <dbReference type="EMBL" id="MBB4947775.1"/>
    </source>
</evidence>
<keyword evidence="2" id="KW-1185">Reference proteome</keyword>
<dbReference type="RefSeq" id="WP_184916253.1">
    <property type="nucleotide sequence ID" value="NZ_JACHJR010000001.1"/>
</dbReference>
<proteinExistence type="predicted"/>
<protein>
    <submittedName>
        <fullName evidence="1">Uncharacterized protein</fullName>
    </submittedName>
</protein>
<comment type="caution">
    <text evidence="1">The sequence shown here is derived from an EMBL/GenBank/DDBJ whole genome shotgun (WGS) entry which is preliminary data.</text>
</comment>
<accession>A0A7W7WIF2</accession>
<reference evidence="1 2" key="1">
    <citation type="submission" date="2020-08" db="EMBL/GenBank/DDBJ databases">
        <title>Sequencing the genomes of 1000 actinobacteria strains.</title>
        <authorList>
            <person name="Klenk H.-P."/>
        </authorList>
    </citation>
    <scope>NUCLEOTIDE SEQUENCE [LARGE SCALE GENOMIC DNA]</scope>
    <source>
        <strain evidence="1 2">DSM 44786</strain>
    </source>
</reference>
<dbReference type="EMBL" id="JACHJR010000001">
    <property type="protein sequence ID" value="MBB4947775.1"/>
    <property type="molecule type" value="Genomic_DNA"/>
</dbReference>
<organism evidence="1 2">
    <name type="scientific">Kitasatospora gansuensis</name>
    <dbReference type="NCBI Taxonomy" id="258050"/>
    <lineage>
        <taxon>Bacteria</taxon>
        <taxon>Bacillati</taxon>
        <taxon>Actinomycetota</taxon>
        <taxon>Actinomycetes</taxon>
        <taxon>Kitasatosporales</taxon>
        <taxon>Streptomycetaceae</taxon>
        <taxon>Kitasatospora</taxon>
    </lineage>
</organism>
<gene>
    <name evidence="1" type="ORF">F4556_003310</name>
</gene>
<dbReference type="Proteomes" id="UP000573327">
    <property type="component" value="Unassembled WGS sequence"/>
</dbReference>
<name>A0A7W7WIF2_9ACTN</name>